<evidence type="ECO:0000313" key="2">
    <source>
        <dbReference type="EMBL" id="KOF78170.1"/>
    </source>
</evidence>
<sequence length="103" mass="11357">MSRVLLYKRESASSRLSHHDERAWPGIAGRKVTLQHTTSPSSTIRALSNNIIINTILITAIELAARFQMNECITSKISTKTPIAITVIVSIITITFGTHGDLR</sequence>
<name>A0A0L8GNG0_OCTBM</name>
<dbReference type="EMBL" id="KQ421200">
    <property type="protein sequence ID" value="KOF78170.1"/>
    <property type="molecule type" value="Genomic_DNA"/>
</dbReference>
<keyword evidence="1" id="KW-0812">Transmembrane</keyword>
<accession>A0A0L8GNG0</accession>
<feature type="transmembrane region" description="Helical" evidence="1">
    <location>
        <begin position="51"/>
        <end position="69"/>
    </location>
</feature>
<gene>
    <name evidence="2" type="ORF">OCBIM_22031211mg</name>
</gene>
<evidence type="ECO:0000256" key="1">
    <source>
        <dbReference type="SAM" id="Phobius"/>
    </source>
</evidence>
<feature type="transmembrane region" description="Helical" evidence="1">
    <location>
        <begin position="81"/>
        <end position="100"/>
    </location>
</feature>
<keyword evidence="1" id="KW-1133">Transmembrane helix</keyword>
<organism evidence="2">
    <name type="scientific">Octopus bimaculoides</name>
    <name type="common">California two-spotted octopus</name>
    <dbReference type="NCBI Taxonomy" id="37653"/>
    <lineage>
        <taxon>Eukaryota</taxon>
        <taxon>Metazoa</taxon>
        <taxon>Spiralia</taxon>
        <taxon>Lophotrochozoa</taxon>
        <taxon>Mollusca</taxon>
        <taxon>Cephalopoda</taxon>
        <taxon>Coleoidea</taxon>
        <taxon>Octopodiformes</taxon>
        <taxon>Octopoda</taxon>
        <taxon>Incirrata</taxon>
        <taxon>Octopodidae</taxon>
        <taxon>Octopus</taxon>
    </lineage>
</organism>
<proteinExistence type="predicted"/>
<reference evidence="2" key="1">
    <citation type="submission" date="2015-07" db="EMBL/GenBank/DDBJ databases">
        <title>MeaNS - Measles Nucleotide Surveillance Program.</title>
        <authorList>
            <person name="Tran T."/>
            <person name="Druce J."/>
        </authorList>
    </citation>
    <scope>NUCLEOTIDE SEQUENCE</scope>
    <source>
        <strain evidence="2">UCB-OBI-ISO-001</strain>
        <tissue evidence="2">Gonad</tissue>
    </source>
</reference>
<keyword evidence="1" id="KW-0472">Membrane</keyword>
<protein>
    <submittedName>
        <fullName evidence="2">Uncharacterized protein</fullName>
    </submittedName>
</protein>
<dbReference type="AlphaFoldDB" id="A0A0L8GNG0"/>